<dbReference type="RefSeq" id="WP_181232876.1">
    <property type="nucleotide sequence ID" value="NZ_PVNL01000004.1"/>
</dbReference>
<accession>A0A2S9YY71</accession>
<dbReference type="Proteomes" id="UP000238823">
    <property type="component" value="Unassembled WGS sequence"/>
</dbReference>
<gene>
    <name evidence="3" type="primary">sspA</name>
    <name evidence="3" type="ORF">ENSA7_02150</name>
</gene>
<dbReference type="GO" id="GO:0005737">
    <property type="term" value="C:cytoplasm"/>
    <property type="evidence" value="ECO:0007669"/>
    <property type="project" value="TreeGrafter"/>
</dbReference>
<feature type="domain" description="GST C-terminal" evidence="2">
    <location>
        <begin position="88"/>
        <end position="210"/>
    </location>
</feature>
<dbReference type="InterPro" id="IPR010987">
    <property type="entry name" value="Glutathione-S-Trfase_C-like"/>
</dbReference>
<dbReference type="AlphaFoldDB" id="A0A2S9YY71"/>
<evidence type="ECO:0000259" key="1">
    <source>
        <dbReference type="PROSITE" id="PS50404"/>
    </source>
</evidence>
<dbReference type="SFLD" id="SFLDG00358">
    <property type="entry name" value="Main_(cytGST)"/>
    <property type="match status" value="1"/>
</dbReference>
<dbReference type="SUPFAM" id="SSF52833">
    <property type="entry name" value="Thioredoxin-like"/>
    <property type="match status" value="1"/>
</dbReference>
<dbReference type="Pfam" id="PF00043">
    <property type="entry name" value="GST_C"/>
    <property type="match status" value="1"/>
</dbReference>
<dbReference type="InterPro" id="IPR036282">
    <property type="entry name" value="Glutathione-S-Trfase_C_sf"/>
</dbReference>
<proteinExistence type="predicted"/>
<dbReference type="InterPro" id="IPR050983">
    <property type="entry name" value="GST_Omega/HSP26"/>
</dbReference>
<dbReference type="InterPro" id="IPR004045">
    <property type="entry name" value="Glutathione_S-Trfase_N"/>
</dbReference>
<feature type="domain" description="GST N-terminal" evidence="1">
    <location>
        <begin position="2"/>
        <end position="84"/>
    </location>
</feature>
<dbReference type="SFLD" id="SFLDS00019">
    <property type="entry name" value="Glutathione_Transferase_(cytos"/>
    <property type="match status" value="1"/>
</dbReference>
<dbReference type="InterPro" id="IPR040079">
    <property type="entry name" value="Glutathione_S-Trfase"/>
</dbReference>
<dbReference type="SUPFAM" id="SSF47616">
    <property type="entry name" value="GST C-terminal domain-like"/>
    <property type="match status" value="1"/>
</dbReference>
<dbReference type="InterPro" id="IPR004046">
    <property type="entry name" value="GST_C"/>
</dbReference>
<dbReference type="PROSITE" id="PS50405">
    <property type="entry name" value="GST_CTER"/>
    <property type="match status" value="1"/>
</dbReference>
<evidence type="ECO:0000313" key="3">
    <source>
        <dbReference type="EMBL" id="PRQ10009.1"/>
    </source>
</evidence>
<reference evidence="3 4" key="1">
    <citation type="submission" date="2018-03" db="EMBL/GenBank/DDBJ databases">
        <title>Draft Genome Sequences of the Obligatory Marine Myxobacteria Enhygromyxa salina SWB007.</title>
        <authorList>
            <person name="Poehlein A."/>
            <person name="Moghaddam J.A."/>
            <person name="Harms H."/>
            <person name="Alanjari M."/>
            <person name="Koenig G.M."/>
            <person name="Daniel R."/>
            <person name="Schaeberle T.F."/>
        </authorList>
    </citation>
    <scope>NUCLEOTIDE SEQUENCE [LARGE SCALE GENOMIC DNA]</scope>
    <source>
        <strain evidence="3 4">SWB007</strain>
    </source>
</reference>
<dbReference type="Gene3D" id="3.40.30.10">
    <property type="entry name" value="Glutaredoxin"/>
    <property type="match status" value="1"/>
</dbReference>
<organism evidence="3 4">
    <name type="scientific">Enhygromyxa salina</name>
    <dbReference type="NCBI Taxonomy" id="215803"/>
    <lineage>
        <taxon>Bacteria</taxon>
        <taxon>Pseudomonadati</taxon>
        <taxon>Myxococcota</taxon>
        <taxon>Polyangia</taxon>
        <taxon>Nannocystales</taxon>
        <taxon>Nannocystaceae</taxon>
        <taxon>Enhygromyxa</taxon>
    </lineage>
</organism>
<dbReference type="PROSITE" id="PS50404">
    <property type="entry name" value="GST_NTER"/>
    <property type="match status" value="1"/>
</dbReference>
<protein>
    <submittedName>
        <fullName evidence="3">Stringent starvation protein A</fullName>
    </submittedName>
</protein>
<comment type="caution">
    <text evidence="3">The sequence shown here is derived from an EMBL/GenBank/DDBJ whole genome shotgun (WGS) entry which is preliminary data.</text>
</comment>
<evidence type="ECO:0000259" key="2">
    <source>
        <dbReference type="PROSITE" id="PS50405"/>
    </source>
</evidence>
<dbReference type="InterPro" id="IPR036249">
    <property type="entry name" value="Thioredoxin-like_sf"/>
</dbReference>
<dbReference type="Gene3D" id="1.20.1050.10">
    <property type="match status" value="1"/>
</dbReference>
<dbReference type="PANTHER" id="PTHR43968:SF6">
    <property type="entry name" value="GLUTATHIONE S-TRANSFERASE OMEGA"/>
    <property type="match status" value="1"/>
</dbReference>
<dbReference type="PANTHER" id="PTHR43968">
    <property type="match status" value="1"/>
</dbReference>
<dbReference type="Pfam" id="PF13409">
    <property type="entry name" value="GST_N_2"/>
    <property type="match status" value="1"/>
</dbReference>
<sequence length="226" mass="25116">MPSFKLISAATCPFVQRSAITLEHKQVPYDIEFIDLADKPQWFVELSPLGKVPVLVVRDGEREIVLFESAVINEYLDEITPGSLLPADPLLRARHRAMIEFASAMIADTWRMGTASTREAAHEHALALRHKLTRLESELVGPFFTGEELSLVDTATIPVLLRAVWTVELAPELAVFDGLDKIRAWHAAATELDAVERSAVPNLRELYRAYLGDRADSWVGSKLASA</sequence>
<dbReference type="EMBL" id="PVNL01000004">
    <property type="protein sequence ID" value="PRQ10009.1"/>
    <property type="molecule type" value="Genomic_DNA"/>
</dbReference>
<name>A0A2S9YY71_9BACT</name>
<dbReference type="CDD" id="cd00299">
    <property type="entry name" value="GST_C_family"/>
    <property type="match status" value="1"/>
</dbReference>
<evidence type="ECO:0000313" key="4">
    <source>
        <dbReference type="Proteomes" id="UP000238823"/>
    </source>
</evidence>